<keyword evidence="2" id="KW-0808">Transferase</keyword>
<dbReference type="SUPFAM" id="SSF53335">
    <property type="entry name" value="S-adenosyl-L-methionine-dependent methyltransferases"/>
    <property type="match status" value="1"/>
</dbReference>
<evidence type="ECO:0000259" key="4">
    <source>
        <dbReference type="Pfam" id="PF01555"/>
    </source>
</evidence>
<evidence type="ECO:0000256" key="3">
    <source>
        <dbReference type="ARBA" id="ARBA00022691"/>
    </source>
</evidence>
<proteinExistence type="predicted"/>
<dbReference type="GO" id="GO:0032259">
    <property type="term" value="P:methylation"/>
    <property type="evidence" value="ECO:0007669"/>
    <property type="project" value="UniProtKB-KW"/>
</dbReference>
<name>A0A8S5SB83_9CAUD</name>
<reference evidence="5" key="1">
    <citation type="journal article" date="2021" name="Proc. Natl. Acad. Sci. U.S.A.">
        <title>A Catalog of Tens of Thousands of Viruses from Human Metagenomes Reveals Hidden Associations with Chronic Diseases.</title>
        <authorList>
            <person name="Tisza M.J."/>
            <person name="Buck C.B."/>
        </authorList>
    </citation>
    <scope>NUCLEOTIDE SEQUENCE</scope>
    <source>
        <strain evidence="5">CtgaY24</strain>
    </source>
</reference>
<dbReference type="InterPro" id="IPR002941">
    <property type="entry name" value="DNA_methylase_N4/N6"/>
</dbReference>
<dbReference type="Pfam" id="PF01555">
    <property type="entry name" value="N6_N4_Mtase"/>
    <property type="match status" value="1"/>
</dbReference>
<dbReference type="Gene3D" id="3.40.50.150">
    <property type="entry name" value="Vaccinia Virus protein VP39"/>
    <property type="match status" value="1"/>
</dbReference>
<evidence type="ECO:0000256" key="1">
    <source>
        <dbReference type="ARBA" id="ARBA00022603"/>
    </source>
</evidence>
<dbReference type="PRINTS" id="PR00506">
    <property type="entry name" value="D21N6MTFRASE"/>
</dbReference>
<dbReference type="EMBL" id="BK032562">
    <property type="protein sequence ID" value="DAF47970.1"/>
    <property type="molecule type" value="Genomic_DNA"/>
</dbReference>
<dbReference type="InterPro" id="IPR029063">
    <property type="entry name" value="SAM-dependent_MTases_sf"/>
</dbReference>
<feature type="domain" description="DNA methylase N-4/N-6" evidence="4">
    <location>
        <begin position="39"/>
        <end position="243"/>
    </location>
</feature>
<dbReference type="GO" id="GO:0003677">
    <property type="term" value="F:DNA binding"/>
    <property type="evidence" value="ECO:0007669"/>
    <property type="project" value="InterPro"/>
</dbReference>
<dbReference type="InterPro" id="IPR002295">
    <property type="entry name" value="N4/N6-MTase_EcoPI_Mod-like"/>
</dbReference>
<dbReference type="GO" id="GO:0008170">
    <property type="term" value="F:N-methyltransferase activity"/>
    <property type="evidence" value="ECO:0007669"/>
    <property type="project" value="InterPro"/>
</dbReference>
<protein>
    <submittedName>
        <fullName evidence="5">Adenine-specific methyltransferase</fullName>
    </submittedName>
</protein>
<evidence type="ECO:0000256" key="2">
    <source>
        <dbReference type="ARBA" id="ARBA00022679"/>
    </source>
</evidence>
<keyword evidence="3" id="KW-0949">S-adenosyl-L-methionine</keyword>
<organism evidence="5">
    <name type="scientific">Siphoviridae sp. ctgaY24</name>
    <dbReference type="NCBI Taxonomy" id="2827911"/>
    <lineage>
        <taxon>Viruses</taxon>
        <taxon>Duplodnaviria</taxon>
        <taxon>Heunggongvirae</taxon>
        <taxon>Uroviricota</taxon>
        <taxon>Caudoviricetes</taxon>
    </lineage>
</organism>
<accession>A0A8S5SB83</accession>
<sequence>MKEKIYISCQREMIIILEINNIYNMDCMEALRQMDSNSVDMFFVDLPYGVTASNKWDNIIPIEPMWEQVLRIAKPTTPILFFGQDKFTAKMMLSQPKLHRYNIIWEKTTPTGHLNAKKMPLRIHEDIMVFYQKLPTYNPQKTTGHKRKVSTAENKINCIKTSNYGDFGLTTYDSTERYPTSIWKFATDKQQISLHPTQKPLDLCRYAIRTYSNEGDLVVDFCCGSGTIPKAAQIEHRNYIGVDNGICDRKCEFEGWYWADIAKYRLKNMNK</sequence>
<keyword evidence="1 5" id="KW-0489">Methyltransferase</keyword>
<evidence type="ECO:0000313" key="5">
    <source>
        <dbReference type="EMBL" id="DAF47970.1"/>
    </source>
</evidence>